<comment type="cofactor">
    <cofactor evidence="1 17">
        <name>FAD</name>
        <dbReference type="ChEBI" id="CHEBI:57692"/>
    </cofactor>
</comment>
<keyword evidence="6 17" id="KW-0285">Flavoprotein</keyword>
<evidence type="ECO:0000256" key="7">
    <source>
        <dbReference type="ARBA" id="ARBA00022692"/>
    </source>
</evidence>
<dbReference type="AlphaFoldDB" id="A0A8H7BGK6"/>
<comment type="catalytic activity">
    <reaction evidence="16">
        <text>2 Fe(3+)-[Dph3] + NADH = 2 Fe(2+)-[Dph3] + NAD(+) + H(+)</text>
        <dbReference type="Rhea" id="RHEA:71231"/>
        <dbReference type="Rhea" id="RHEA-COMP:18002"/>
        <dbReference type="Rhea" id="RHEA-COMP:18003"/>
        <dbReference type="ChEBI" id="CHEBI:15378"/>
        <dbReference type="ChEBI" id="CHEBI:29033"/>
        <dbReference type="ChEBI" id="CHEBI:29034"/>
        <dbReference type="ChEBI" id="CHEBI:57540"/>
        <dbReference type="ChEBI" id="CHEBI:57945"/>
        <dbReference type="ChEBI" id="CHEBI:83228"/>
    </reaction>
    <physiologicalReaction direction="left-to-right" evidence="16">
        <dbReference type="Rhea" id="RHEA:71232"/>
    </physiologicalReaction>
</comment>
<keyword evidence="12" id="KW-0520">NAD</keyword>
<comment type="caution">
    <text evidence="19">The sequence shown here is derived from an EMBL/GenBank/DDBJ whole genome shotgun (WGS) entry which is preliminary data.</text>
</comment>
<dbReference type="PRINTS" id="PR00406">
    <property type="entry name" value="CYTB5RDTASE"/>
</dbReference>
<dbReference type="EC" id="1.6.2.2" evidence="5"/>
<evidence type="ECO:0000256" key="10">
    <source>
        <dbReference type="ARBA" id="ARBA00022989"/>
    </source>
</evidence>
<dbReference type="Proteomes" id="UP000605846">
    <property type="component" value="Unassembled WGS sequence"/>
</dbReference>
<keyword evidence="13" id="KW-0472">Membrane</keyword>
<evidence type="ECO:0000256" key="15">
    <source>
        <dbReference type="ARBA" id="ARBA00041901"/>
    </source>
</evidence>
<evidence type="ECO:0000256" key="1">
    <source>
        <dbReference type="ARBA" id="ARBA00001974"/>
    </source>
</evidence>
<dbReference type="InterPro" id="IPR001834">
    <property type="entry name" value="CBR-like"/>
</dbReference>
<name>A0A8H7BGK6_9FUNG</name>
<evidence type="ECO:0000313" key="20">
    <source>
        <dbReference type="Proteomes" id="UP000605846"/>
    </source>
</evidence>
<evidence type="ECO:0000259" key="18">
    <source>
        <dbReference type="Pfam" id="PF00175"/>
    </source>
</evidence>
<comment type="subcellular location">
    <subcellularLocation>
        <location evidence="2">Mitochondrion outer membrane</location>
    </subcellularLocation>
</comment>
<dbReference type="PRINTS" id="PR00371">
    <property type="entry name" value="FPNCR"/>
</dbReference>
<proteinExistence type="inferred from homology"/>
<evidence type="ECO:0000256" key="8">
    <source>
        <dbReference type="ARBA" id="ARBA00022787"/>
    </source>
</evidence>
<evidence type="ECO:0000256" key="2">
    <source>
        <dbReference type="ARBA" id="ARBA00004294"/>
    </source>
</evidence>
<dbReference type="EMBL" id="JABAYA010000225">
    <property type="protein sequence ID" value="KAF7721922.1"/>
    <property type="molecule type" value="Genomic_DNA"/>
</dbReference>
<gene>
    <name evidence="19" type="ORF">EC973_003935</name>
</gene>
<keyword evidence="8" id="KW-1000">Mitochondrion outer membrane</keyword>
<dbReference type="GO" id="GO:0005741">
    <property type="term" value="C:mitochondrial outer membrane"/>
    <property type="evidence" value="ECO:0007669"/>
    <property type="project" value="UniProtKB-SubCell"/>
</dbReference>
<evidence type="ECO:0000313" key="19">
    <source>
        <dbReference type="EMBL" id="KAF7721922.1"/>
    </source>
</evidence>
<dbReference type="InterPro" id="IPR001709">
    <property type="entry name" value="Flavoprot_Pyr_Nucl_cyt_Rdtase"/>
</dbReference>
<dbReference type="Gene3D" id="3.40.50.80">
    <property type="entry name" value="Nucleotide-binding domain of ferredoxin-NADP reductase (FNR) module"/>
    <property type="match status" value="1"/>
</dbReference>
<reference evidence="19" key="1">
    <citation type="submission" date="2020-01" db="EMBL/GenBank/DDBJ databases">
        <title>Genome Sequencing of Three Apophysomyces-Like Fungal Strains Confirms a Novel Fungal Genus in the Mucoromycota with divergent Burkholderia-like Endosymbiotic Bacteria.</title>
        <authorList>
            <person name="Stajich J.E."/>
            <person name="Macias A.M."/>
            <person name="Carter-House D."/>
            <person name="Lovett B."/>
            <person name="Kasson L.R."/>
            <person name="Berry K."/>
            <person name="Grigoriev I."/>
            <person name="Chang Y."/>
            <person name="Spatafora J."/>
            <person name="Kasson M.T."/>
        </authorList>
    </citation>
    <scope>NUCLEOTIDE SEQUENCE</scope>
    <source>
        <strain evidence="19">NRRL A-21654</strain>
    </source>
</reference>
<dbReference type="PANTHER" id="PTHR19370:SF184">
    <property type="entry name" value="NADH-CYTOCHROME B5 REDUCTASE-LIKE"/>
    <property type="match status" value="1"/>
</dbReference>
<keyword evidence="11" id="KW-0560">Oxidoreductase</keyword>
<evidence type="ECO:0000256" key="9">
    <source>
        <dbReference type="ARBA" id="ARBA00022827"/>
    </source>
</evidence>
<dbReference type="InterPro" id="IPR001433">
    <property type="entry name" value="OxRdtase_FAD/NAD-bd"/>
</dbReference>
<evidence type="ECO:0000256" key="17">
    <source>
        <dbReference type="PIRSR" id="PIRSR601834-1"/>
    </source>
</evidence>
<evidence type="ECO:0000256" key="11">
    <source>
        <dbReference type="ARBA" id="ARBA00023002"/>
    </source>
</evidence>
<organism evidence="19 20">
    <name type="scientific">Apophysomyces ossiformis</name>
    <dbReference type="NCBI Taxonomy" id="679940"/>
    <lineage>
        <taxon>Eukaryota</taxon>
        <taxon>Fungi</taxon>
        <taxon>Fungi incertae sedis</taxon>
        <taxon>Mucoromycota</taxon>
        <taxon>Mucoromycotina</taxon>
        <taxon>Mucoromycetes</taxon>
        <taxon>Mucorales</taxon>
        <taxon>Mucorineae</taxon>
        <taxon>Mucoraceae</taxon>
        <taxon>Apophysomyces</taxon>
    </lineage>
</organism>
<evidence type="ECO:0000256" key="5">
    <source>
        <dbReference type="ARBA" id="ARBA00012011"/>
    </source>
</evidence>
<dbReference type="CDD" id="cd06183">
    <property type="entry name" value="cyt_b5_reduct_like"/>
    <property type="match status" value="1"/>
</dbReference>
<feature type="domain" description="Oxidoreductase FAD/NAD(P)-binding" evidence="18">
    <location>
        <begin position="7"/>
        <end position="113"/>
    </location>
</feature>
<dbReference type="SUPFAM" id="SSF52343">
    <property type="entry name" value="Ferredoxin reductase-like, C-terminal NADP-linked domain"/>
    <property type="match status" value="1"/>
</dbReference>
<evidence type="ECO:0000256" key="12">
    <source>
        <dbReference type="ARBA" id="ARBA00023027"/>
    </source>
</evidence>
<sequence>MVKEIGMIAGGTGITPMLQIVRAIVRNPNDKTKVTLLFGNMTEGDILLREELDQLAEKHPQQFKVYHVLNYPPKEWTQGTGYINKDILEQWLPKPSCDTQILICGPPLMLKAITAATVELGYEKPRSVSKLTDQVFKF</sequence>
<evidence type="ECO:0000256" key="16">
    <source>
        <dbReference type="ARBA" id="ARBA00049138"/>
    </source>
</evidence>
<evidence type="ECO:0000256" key="14">
    <source>
        <dbReference type="ARBA" id="ARBA00039438"/>
    </source>
</evidence>
<keyword evidence="10" id="KW-1133">Transmembrane helix</keyword>
<evidence type="ECO:0000256" key="3">
    <source>
        <dbReference type="ARBA" id="ARBA00005156"/>
    </source>
</evidence>
<evidence type="ECO:0000256" key="4">
    <source>
        <dbReference type="ARBA" id="ARBA00006105"/>
    </source>
</evidence>
<dbReference type="GO" id="GO:0090524">
    <property type="term" value="F:cytochrome-b5 reductase activity, acting on NADH"/>
    <property type="evidence" value="ECO:0007669"/>
    <property type="project" value="UniProtKB-EC"/>
</dbReference>
<dbReference type="FunFam" id="3.40.50.80:FF:000019">
    <property type="entry name" value="NADH-cytochrome b5 reductase"/>
    <property type="match status" value="1"/>
</dbReference>
<evidence type="ECO:0000256" key="6">
    <source>
        <dbReference type="ARBA" id="ARBA00022630"/>
    </source>
</evidence>
<comment type="similarity">
    <text evidence="4">Belongs to the flavoprotein pyridine nucleotide cytochrome reductase family.</text>
</comment>
<keyword evidence="20" id="KW-1185">Reference proteome</keyword>
<keyword evidence="7" id="KW-0812">Transmembrane</keyword>
<protein>
    <recommendedName>
        <fullName evidence="14">NADH-cytochrome b5 reductase 1</fullName>
        <ecNumber evidence="5">1.6.2.2</ecNumber>
    </recommendedName>
    <alternativeName>
        <fullName evidence="15">Microsomal cytochrome b reductase</fullName>
    </alternativeName>
</protein>
<evidence type="ECO:0000256" key="13">
    <source>
        <dbReference type="ARBA" id="ARBA00023136"/>
    </source>
</evidence>
<keyword evidence="9 17" id="KW-0274">FAD</keyword>
<dbReference type="Pfam" id="PF00175">
    <property type="entry name" value="NAD_binding_1"/>
    <property type="match status" value="1"/>
</dbReference>
<comment type="pathway">
    <text evidence="3">Protein modification; peptidyl-diphthamide biosynthesis.</text>
</comment>
<feature type="binding site" evidence="17">
    <location>
        <position position="15"/>
    </location>
    <ligand>
        <name>FAD</name>
        <dbReference type="ChEBI" id="CHEBI:57692"/>
    </ligand>
</feature>
<keyword evidence="8" id="KW-0496">Mitochondrion</keyword>
<dbReference type="OrthoDB" id="432685at2759"/>
<dbReference type="InterPro" id="IPR039261">
    <property type="entry name" value="FNR_nucleotide-bd"/>
</dbReference>
<dbReference type="PANTHER" id="PTHR19370">
    <property type="entry name" value="NADH-CYTOCHROME B5 REDUCTASE"/>
    <property type="match status" value="1"/>
</dbReference>
<accession>A0A8H7BGK6</accession>